<organism evidence="1 2">
    <name type="scientific">Halomicrobium zhouii</name>
    <dbReference type="NCBI Taxonomy" id="767519"/>
    <lineage>
        <taxon>Archaea</taxon>
        <taxon>Methanobacteriati</taxon>
        <taxon>Methanobacteriota</taxon>
        <taxon>Stenosarchaea group</taxon>
        <taxon>Halobacteria</taxon>
        <taxon>Halobacteriales</taxon>
        <taxon>Haloarculaceae</taxon>
        <taxon>Halomicrobium</taxon>
    </lineage>
</organism>
<dbReference type="EMBL" id="FOZK01000001">
    <property type="protein sequence ID" value="SFR91586.1"/>
    <property type="molecule type" value="Genomic_DNA"/>
</dbReference>
<sequence length="118" mass="13428">MQRYDTRIDDGTLYIEAGEGDLEIGSMDDVCEILGESYTLEYDEEAQAAGWLQTDEDGTITFDVRETIDDLDYNETFVEKMAEEPLDRENPDGYPVRTAAFADLMGEIWDSKGSYELE</sequence>
<dbReference type="OrthoDB" id="340435at2157"/>
<dbReference type="AlphaFoldDB" id="A0A1I6KK53"/>
<dbReference type="STRING" id="767519.SAMN05216559_0942"/>
<proteinExistence type="predicted"/>
<evidence type="ECO:0000313" key="2">
    <source>
        <dbReference type="Proteomes" id="UP000199062"/>
    </source>
</evidence>
<keyword evidence="2" id="KW-1185">Reference proteome</keyword>
<evidence type="ECO:0000313" key="1">
    <source>
        <dbReference type="EMBL" id="SFR91586.1"/>
    </source>
</evidence>
<accession>A0A1I6KK53</accession>
<reference evidence="1 2" key="1">
    <citation type="submission" date="2016-10" db="EMBL/GenBank/DDBJ databases">
        <authorList>
            <person name="de Groot N.N."/>
        </authorList>
    </citation>
    <scope>NUCLEOTIDE SEQUENCE [LARGE SCALE GENOMIC DNA]</scope>
    <source>
        <strain evidence="1 2">CGMCC 1.10457</strain>
    </source>
</reference>
<dbReference type="Proteomes" id="UP000199062">
    <property type="component" value="Unassembled WGS sequence"/>
</dbReference>
<gene>
    <name evidence="1" type="ORF">SAMN05216559_0942</name>
</gene>
<dbReference type="RefSeq" id="WP_089814342.1">
    <property type="nucleotide sequence ID" value="NZ_FOZK01000001.1"/>
</dbReference>
<name>A0A1I6KK53_9EURY</name>
<protein>
    <submittedName>
        <fullName evidence="1">Uncharacterized protein</fullName>
    </submittedName>
</protein>